<evidence type="ECO:0000256" key="2">
    <source>
        <dbReference type="ARBA" id="ARBA00022692"/>
    </source>
</evidence>
<dbReference type="EMBL" id="JAAGOA010000021">
    <property type="protein sequence ID" value="NEE03366.1"/>
    <property type="molecule type" value="Genomic_DNA"/>
</dbReference>
<evidence type="ECO:0000256" key="5">
    <source>
        <dbReference type="SAM" id="Phobius"/>
    </source>
</evidence>
<accession>A0A6L9SDM1</accession>
<dbReference type="Proteomes" id="UP000475214">
    <property type="component" value="Unassembled WGS sequence"/>
</dbReference>
<dbReference type="CDD" id="cd16914">
    <property type="entry name" value="EcfT"/>
    <property type="match status" value="1"/>
</dbReference>
<dbReference type="PANTHER" id="PTHR33514">
    <property type="entry name" value="PROTEIN ABCI12, CHLOROPLASTIC"/>
    <property type="match status" value="1"/>
</dbReference>
<name>A0A6L9SDM1_9ACTN</name>
<feature type="transmembrane region" description="Helical" evidence="5">
    <location>
        <begin position="71"/>
        <end position="88"/>
    </location>
</feature>
<reference evidence="6 7" key="1">
    <citation type="submission" date="2020-02" db="EMBL/GenBank/DDBJ databases">
        <authorList>
            <person name="Li X.-J."/>
            <person name="Han X.-M."/>
        </authorList>
    </citation>
    <scope>NUCLEOTIDE SEQUENCE [LARGE SCALE GENOMIC DNA]</scope>
    <source>
        <strain evidence="6 7">CCTCC AB 2017055</strain>
    </source>
</reference>
<keyword evidence="7" id="KW-1185">Reference proteome</keyword>
<organism evidence="6 7">
    <name type="scientific">Phytoactinopolyspora halotolerans</name>
    <dbReference type="NCBI Taxonomy" id="1981512"/>
    <lineage>
        <taxon>Bacteria</taxon>
        <taxon>Bacillati</taxon>
        <taxon>Actinomycetota</taxon>
        <taxon>Actinomycetes</taxon>
        <taxon>Jiangellales</taxon>
        <taxon>Jiangellaceae</taxon>
        <taxon>Phytoactinopolyspora</taxon>
    </lineage>
</organism>
<evidence type="ECO:0000313" key="6">
    <source>
        <dbReference type="EMBL" id="NEE03366.1"/>
    </source>
</evidence>
<dbReference type="InterPro" id="IPR003339">
    <property type="entry name" value="ABC/ECF_trnsptr_transmembrane"/>
</dbReference>
<dbReference type="GO" id="GO:0005886">
    <property type="term" value="C:plasma membrane"/>
    <property type="evidence" value="ECO:0007669"/>
    <property type="project" value="TreeGrafter"/>
</dbReference>
<dbReference type="AlphaFoldDB" id="A0A6L9SDM1"/>
<proteinExistence type="predicted"/>
<feature type="transmembrane region" description="Helical" evidence="5">
    <location>
        <begin position="43"/>
        <end position="59"/>
    </location>
</feature>
<dbReference type="Pfam" id="PF02361">
    <property type="entry name" value="CbiQ"/>
    <property type="match status" value="1"/>
</dbReference>
<evidence type="ECO:0000313" key="7">
    <source>
        <dbReference type="Proteomes" id="UP000475214"/>
    </source>
</evidence>
<keyword evidence="2 5" id="KW-0812">Transmembrane</keyword>
<comment type="caution">
    <text evidence="6">The sequence shown here is derived from an EMBL/GenBank/DDBJ whole genome shotgun (WGS) entry which is preliminary data.</text>
</comment>
<evidence type="ECO:0000256" key="4">
    <source>
        <dbReference type="ARBA" id="ARBA00023136"/>
    </source>
</evidence>
<keyword evidence="4 5" id="KW-0472">Membrane</keyword>
<evidence type="ECO:0000256" key="3">
    <source>
        <dbReference type="ARBA" id="ARBA00022989"/>
    </source>
</evidence>
<protein>
    <submittedName>
        <fullName evidence="6">Energy-coupling factor transporter transmembrane protein EcfT</fullName>
    </submittedName>
</protein>
<feature type="transmembrane region" description="Helical" evidence="5">
    <location>
        <begin position="94"/>
        <end position="112"/>
    </location>
</feature>
<keyword evidence="3 5" id="KW-1133">Transmembrane helix</keyword>
<evidence type="ECO:0000256" key="1">
    <source>
        <dbReference type="ARBA" id="ARBA00004141"/>
    </source>
</evidence>
<sequence length="201" mass="21435">MTVLTGAYVARSSPLHRVPPGAKVSALAVACIGLLWVRTPQAVGVAVAAVAVLYGIGRIRPREAWSQIRPLRWFVLVILAVQLLITDWVTATSLTARIVLAVALAGLVTLTTRTTELMAAMERGLAPLRRVGVDPARVALMMSLAIRSIPVVASIAGQVRDAQRARGQERSIRAFAVPLVVGVLRYADTLGEALQARGMDD</sequence>
<dbReference type="PANTHER" id="PTHR33514:SF13">
    <property type="entry name" value="PROTEIN ABCI12, CHLOROPLASTIC"/>
    <property type="match status" value="1"/>
</dbReference>
<gene>
    <name evidence="6" type="ORF">G1H10_24670</name>
</gene>
<comment type="subcellular location">
    <subcellularLocation>
        <location evidence="1">Membrane</location>
        <topology evidence="1">Multi-pass membrane protein</topology>
    </subcellularLocation>
</comment>